<dbReference type="EMBL" id="PGOL01000435">
    <property type="protein sequence ID" value="PKI70624.1"/>
    <property type="molecule type" value="Genomic_DNA"/>
</dbReference>
<evidence type="ECO:0000313" key="2">
    <source>
        <dbReference type="EMBL" id="PKI70624.1"/>
    </source>
</evidence>
<accession>A0A2I0KQ50</accession>
<evidence type="ECO:0000256" key="1">
    <source>
        <dbReference type="SAM" id="MobiDB-lite"/>
    </source>
</evidence>
<gene>
    <name evidence="2" type="ORF">CRG98_008998</name>
</gene>
<evidence type="ECO:0000313" key="3">
    <source>
        <dbReference type="Proteomes" id="UP000233551"/>
    </source>
</evidence>
<dbReference type="Proteomes" id="UP000233551">
    <property type="component" value="Unassembled WGS sequence"/>
</dbReference>
<feature type="region of interest" description="Disordered" evidence="1">
    <location>
        <begin position="44"/>
        <end position="102"/>
    </location>
</feature>
<name>A0A2I0KQ50_PUNGR</name>
<proteinExistence type="predicted"/>
<dbReference type="AlphaFoldDB" id="A0A2I0KQ50"/>
<comment type="caution">
    <text evidence="2">The sequence shown here is derived from an EMBL/GenBank/DDBJ whole genome shotgun (WGS) entry which is preliminary data.</text>
</comment>
<reference evidence="2 3" key="1">
    <citation type="submission" date="2017-11" db="EMBL/GenBank/DDBJ databases">
        <title>De-novo sequencing of pomegranate (Punica granatum L.) genome.</title>
        <authorList>
            <person name="Akparov Z."/>
            <person name="Amiraslanov A."/>
            <person name="Hajiyeva S."/>
            <person name="Abbasov M."/>
            <person name="Kaur K."/>
            <person name="Hamwieh A."/>
            <person name="Solovyev V."/>
            <person name="Salamov A."/>
            <person name="Braich B."/>
            <person name="Kosarev P."/>
            <person name="Mahmoud A."/>
            <person name="Hajiyev E."/>
            <person name="Babayeva S."/>
            <person name="Izzatullayeva V."/>
            <person name="Mammadov A."/>
            <person name="Mammadov A."/>
            <person name="Sharifova S."/>
            <person name="Ojaghi J."/>
            <person name="Eynullazada K."/>
            <person name="Bayramov B."/>
            <person name="Abdulazimova A."/>
            <person name="Shahmuradov I."/>
        </authorList>
    </citation>
    <scope>NUCLEOTIDE SEQUENCE [LARGE SCALE GENOMIC DNA]</scope>
    <source>
        <strain evidence="3">cv. AG2017</strain>
        <tissue evidence="2">Leaf</tissue>
    </source>
</reference>
<protein>
    <submittedName>
        <fullName evidence="2">Uncharacterized protein</fullName>
    </submittedName>
</protein>
<organism evidence="2 3">
    <name type="scientific">Punica granatum</name>
    <name type="common">Pomegranate</name>
    <dbReference type="NCBI Taxonomy" id="22663"/>
    <lineage>
        <taxon>Eukaryota</taxon>
        <taxon>Viridiplantae</taxon>
        <taxon>Streptophyta</taxon>
        <taxon>Embryophyta</taxon>
        <taxon>Tracheophyta</taxon>
        <taxon>Spermatophyta</taxon>
        <taxon>Magnoliopsida</taxon>
        <taxon>eudicotyledons</taxon>
        <taxon>Gunneridae</taxon>
        <taxon>Pentapetalae</taxon>
        <taxon>rosids</taxon>
        <taxon>malvids</taxon>
        <taxon>Myrtales</taxon>
        <taxon>Lythraceae</taxon>
        <taxon>Punica</taxon>
    </lineage>
</organism>
<sequence>MAKGEFIPFRLRGTAPRITGTTSHENYRKLLFPIRRDTLELESVIAQSGHPQRTNHSSWGPNPQQGDTSKSSNCLNSNVGPPDELMFASRDKSQTQIKQRVL</sequence>
<keyword evidence="3" id="KW-1185">Reference proteome</keyword>
<feature type="compositionally biased region" description="Polar residues" evidence="1">
    <location>
        <begin position="45"/>
        <end position="79"/>
    </location>
</feature>